<keyword evidence="2" id="KW-1185">Reference proteome</keyword>
<name>A0ABU5CES8_9BACI</name>
<dbReference type="Proteomes" id="UP001228376">
    <property type="component" value="Unassembled WGS sequence"/>
</dbReference>
<proteinExistence type="predicted"/>
<dbReference type="EMBL" id="JAROCA020000001">
    <property type="protein sequence ID" value="MDY0404837.1"/>
    <property type="molecule type" value="Genomic_DNA"/>
</dbReference>
<organism evidence="1 2">
    <name type="scientific">Tigheibacillus jepli</name>
    <dbReference type="NCBI Taxonomy" id="3035914"/>
    <lineage>
        <taxon>Bacteria</taxon>
        <taxon>Bacillati</taxon>
        <taxon>Bacillota</taxon>
        <taxon>Bacilli</taxon>
        <taxon>Bacillales</taxon>
        <taxon>Bacillaceae</taxon>
        <taxon>Tigheibacillus</taxon>
    </lineage>
</organism>
<accession>A0ABU5CES8</accession>
<evidence type="ECO:0000313" key="1">
    <source>
        <dbReference type="EMBL" id="MDY0404837.1"/>
    </source>
</evidence>
<sequence>MAACRTLGIHAYRGNEQGWIYRMEGSDRRNFFKRGLRFLDTYIDLFGPQTYPIPDGEAGIPVNIMGSRQLKPVSTSLNRLEKMRLRRILNAMTHAAVNGEIYHLWWHPHNFGVQLDENMDFLRKILGHFRLLQKSHHFESMAMEQLAADILENAKNGSKHEVIGSM</sequence>
<reference evidence="1 2" key="1">
    <citation type="submission" date="2023-10" db="EMBL/GenBank/DDBJ databases">
        <title>179-bfca-hs.</title>
        <authorList>
            <person name="Miliotis G."/>
            <person name="Sengupta P."/>
            <person name="Hameed A."/>
            <person name="Chuvochina M."/>
            <person name="Mcdonagh F."/>
            <person name="Simpson A.C."/>
            <person name="Singh N.K."/>
            <person name="Rekha P.D."/>
            <person name="Raman K."/>
            <person name="Hugenholtz P."/>
            <person name="Venkateswaran K."/>
        </authorList>
    </citation>
    <scope>NUCLEOTIDE SEQUENCE [LARGE SCALE GENOMIC DNA]</scope>
    <source>
        <strain evidence="1 2">179-BFC-A-HS</strain>
    </source>
</reference>
<evidence type="ECO:0000313" key="2">
    <source>
        <dbReference type="Proteomes" id="UP001228376"/>
    </source>
</evidence>
<comment type="caution">
    <text evidence="1">The sequence shown here is derived from an EMBL/GenBank/DDBJ whole genome shotgun (WGS) entry which is preliminary data.</text>
</comment>
<dbReference type="RefSeq" id="WP_306067978.1">
    <property type="nucleotide sequence ID" value="NZ_JAROCA020000001.1"/>
</dbReference>
<gene>
    <name evidence="1" type="ORF">P5G51_004965</name>
</gene>
<dbReference type="Gene3D" id="3.20.20.370">
    <property type="entry name" value="Glycoside hydrolase/deacetylase"/>
    <property type="match status" value="1"/>
</dbReference>
<protein>
    <submittedName>
        <fullName evidence="1">Uncharacterized protein</fullName>
    </submittedName>
</protein>